<organism evidence="6 7">
    <name type="scientific">Prauserella cavernicola</name>
    <dbReference type="NCBI Taxonomy" id="2800127"/>
    <lineage>
        <taxon>Bacteria</taxon>
        <taxon>Bacillati</taxon>
        <taxon>Actinomycetota</taxon>
        <taxon>Actinomycetes</taxon>
        <taxon>Pseudonocardiales</taxon>
        <taxon>Pseudonocardiaceae</taxon>
        <taxon>Prauserella</taxon>
    </lineage>
</organism>
<dbReference type="GO" id="GO:0012505">
    <property type="term" value="C:endomembrane system"/>
    <property type="evidence" value="ECO:0007669"/>
    <property type="project" value="UniProtKB-SubCell"/>
</dbReference>
<keyword evidence="3" id="KW-1133">Transmembrane helix</keyword>
<gene>
    <name evidence="6" type="ORF">JHE00_23330</name>
</gene>
<sequence length="284" mass="32050">MLTKQIVARRRPVDDIDRAFSRVERLTAVGSTIGALEQLVERQKYDDKGLFSWPVNRTRLAGSRRTHYKHIDKVLAYPRFVNVMRARFASGLGLLAGGSRRTRAVWLTGMTGTGGALCLRSNYGLDGSDHFAFINYAVAMLEKLFPNDRQAREYALAFIAFQSCLSYFTSGSVKLTSPVWRNGDALTGIFRTQTYGDRFFYDLLKDRPELTKLLAWSVMVAETVFPLVLLMPKPIARLFFLGGMAFHVSNAKFMGLNRFFWSFVATYPAVSYFTRGSVRARSGA</sequence>
<accession>A0A934QVL8</accession>
<evidence type="ECO:0000256" key="4">
    <source>
        <dbReference type="ARBA" id="ARBA00023136"/>
    </source>
</evidence>
<comment type="subcellular location">
    <subcellularLocation>
        <location evidence="1">Endomembrane system</location>
        <topology evidence="1">Multi-pass membrane protein</topology>
    </subcellularLocation>
</comment>
<dbReference type="RefSeq" id="WP_200321698.1">
    <property type="nucleotide sequence ID" value="NZ_JAENJH010000006.1"/>
</dbReference>
<proteinExistence type="predicted"/>
<reference evidence="6" key="1">
    <citation type="submission" date="2020-12" db="EMBL/GenBank/DDBJ databases">
        <title>Prauserella sp. ASG 168, a novel actinomycete isolated from cave rock.</title>
        <authorList>
            <person name="Suriyachadkun C."/>
        </authorList>
    </citation>
    <scope>NUCLEOTIDE SEQUENCE</scope>
    <source>
        <strain evidence="6">ASG 168</strain>
    </source>
</reference>
<dbReference type="Proteomes" id="UP000635245">
    <property type="component" value="Unassembled WGS sequence"/>
</dbReference>
<keyword evidence="4" id="KW-0472">Membrane</keyword>
<dbReference type="EMBL" id="JAENJH010000006">
    <property type="protein sequence ID" value="MBK1787265.1"/>
    <property type="molecule type" value="Genomic_DNA"/>
</dbReference>
<comment type="caution">
    <text evidence="6">The sequence shown here is derived from an EMBL/GenBank/DDBJ whole genome shotgun (WGS) entry which is preliminary data.</text>
</comment>
<evidence type="ECO:0000256" key="2">
    <source>
        <dbReference type="ARBA" id="ARBA00022692"/>
    </source>
</evidence>
<evidence type="ECO:0000256" key="1">
    <source>
        <dbReference type="ARBA" id="ARBA00004127"/>
    </source>
</evidence>
<keyword evidence="7" id="KW-1185">Reference proteome</keyword>
<evidence type="ECO:0000259" key="5">
    <source>
        <dbReference type="SMART" id="SM00752"/>
    </source>
</evidence>
<dbReference type="InterPro" id="IPR011020">
    <property type="entry name" value="HTTM-like"/>
</dbReference>
<evidence type="ECO:0000313" key="6">
    <source>
        <dbReference type="EMBL" id="MBK1787265.1"/>
    </source>
</evidence>
<protein>
    <recommendedName>
        <fullName evidence="5">HTTM-like domain-containing protein</fullName>
    </recommendedName>
</protein>
<evidence type="ECO:0000313" key="7">
    <source>
        <dbReference type="Proteomes" id="UP000635245"/>
    </source>
</evidence>
<dbReference type="SMART" id="SM00752">
    <property type="entry name" value="HTTM"/>
    <property type="match status" value="1"/>
</dbReference>
<feature type="domain" description="HTTM-like" evidence="5">
    <location>
        <begin position="10"/>
        <end position="275"/>
    </location>
</feature>
<name>A0A934QVL8_9PSEU</name>
<keyword evidence="2" id="KW-0812">Transmembrane</keyword>
<dbReference type="AlphaFoldDB" id="A0A934QVL8"/>
<evidence type="ECO:0000256" key="3">
    <source>
        <dbReference type="ARBA" id="ARBA00022989"/>
    </source>
</evidence>